<evidence type="ECO:0000313" key="1">
    <source>
        <dbReference type="EMBL" id="SDW73102.1"/>
    </source>
</evidence>
<reference evidence="1 2" key="1">
    <citation type="submission" date="2016-10" db="EMBL/GenBank/DDBJ databases">
        <authorList>
            <person name="Varghese N."/>
            <person name="Submissions S."/>
        </authorList>
    </citation>
    <scope>NUCLEOTIDE SEQUENCE [LARGE SCALE GENOMIC DNA]</scope>
    <source>
        <strain evidence="1 2">ATCC 49954</strain>
    </source>
</reference>
<organism evidence="1 2">
    <name type="scientific">Listeria ivanovii</name>
    <dbReference type="NCBI Taxonomy" id="1638"/>
    <lineage>
        <taxon>Bacteria</taxon>
        <taxon>Bacillati</taxon>
        <taxon>Bacillota</taxon>
        <taxon>Bacilli</taxon>
        <taxon>Bacillales</taxon>
        <taxon>Listeriaceae</taxon>
        <taxon>Listeria</taxon>
    </lineage>
</organism>
<comment type="caution">
    <text evidence="1">The sequence shown here is derived from an EMBL/GenBank/DDBJ whole genome shotgun (WGS) entry which is preliminary data.</text>
</comment>
<sequence>MYTLIDDIIEHSTVLAGGWDIRDIFGAFGRNFLDSIVNGEILTLEKVEKLVYTSLKKKVPVLGNRIL</sequence>
<dbReference type="RefSeq" id="WP_003720454.1">
    <property type="nucleotide sequence ID" value="NZ_FNMX01000006.1"/>
</dbReference>
<accession>A0AAX2DPG1</accession>
<dbReference type="AlphaFoldDB" id="A0AAX2DPG1"/>
<gene>
    <name evidence="1" type="ORF">SAMN05421782_10645</name>
</gene>
<proteinExistence type="predicted"/>
<protein>
    <submittedName>
        <fullName evidence="1">Uncharacterized protein</fullName>
    </submittedName>
</protein>
<evidence type="ECO:0000313" key="2">
    <source>
        <dbReference type="Proteomes" id="UP000183610"/>
    </source>
</evidence>
<dbReference type="Proteomes" id="UP000183610">
    <property type="component" value="Unassembled WGS sequence"/>
</dbReference>
<name>A0AAX2DPG1_LISIV</name>
<dbReference type="EMBL" id="FNMX01000006">
    <property type="protein sequence ID" value="SDW73102.1"/>
    <property type="molecule type" value="Genomic_DNA"/>
</dbReference>